<reference evidence="1" key="1">
    <citation type="submission" date="2014-11" db="EMBL/GenBank/DDBJ databases">
        <authorList>
            <person name="Amaro Gonzalez C."/>
        </authorList>
    </citation>
    <scope>NUCLEOTIDE SEQUENCE</scope>
</reference>
<dbReference type="EMBL" id="GBXM01065491">
    <property type="protein sequence ID" value="JAH43086.1"/>
    <property type="molecule type" value="Transcribed_RNA"/>
</dbReference>
<protein>
    <submittedName>
        <fullName evidence="1">Uncharacterized protein</fullName>
    </submittedName>
</protein>
<dbReference type="AlphaFoldDB" id="A0A0E9SP47"/>
<name>A0A0E9SP47_ANGAN</name>
<organism evidence="1">
    <name type="scientific">Anguilla anguilla</name>
    <name type="common">European freshwater eel</name>
    <name type="synonym">Muraena anguilla</name>
    <dbReference type="NCBI Taxonomy" id="7936"/>
    <lineage>
        <taxon>Eukaryota</taxon>
        <taxon>Metazoa</taxon>
        <taxon>Chordata</taxon>
        <taxon>Craniata</taxon>
        <taxon>Vertebrata</taxon>
        <taxon>Euteleostomi</taxon>
        <taxon>Actinopterygii</taxon>
        <taxon>Neopterygii</taxon>
        <taxon>Teleostei</taxon>
        <taxon>Anguilliformes</taxon>
        <taxon>Anguillidae</taxon>
        <taxon>Anguilla</taxon>
    </lineage>
</organism>
<evidence type="ECO:0000313" key="1">
    <source>
        <dbReference type="EMBL" id="JAH43086.1"/>
    </source>
</evidence>
<sequence length="26" mass="3038">MCMVLPNDYFPGELMCTSEFVFSQTF</sequence>
<accession>A0A0E9SP47</accession>
<proteinExistence type="predicted"/>
<reference evidence="1" key="2">
    <citation type="journal article" date="2015" name="Fish Shellfish Immunol.">
        <title>Early steps in the European eel (Anguilla anguilla)-Vibrio vulnificus interaction in the gills: Role of the RtxA13 toxin.</title>
        <authorList>
            <person name="Callol A."/>
            <person name="Pajuelo D."/>
            <person name="Ebbesson L."/>
            <person name="Teles M."/>
            <person name="MacKenzie S."/>
            <person name="Amaro C."/>
        </authorList>
    </citation>
    <scope>NUCLEOTIDE SEQUENCE</scope>
</reference>